<organism evidence="3 4">
    <name type="scientific">Rosenbergiella australiborealis</name>
    <dbReference type="NCBI Taxonomy" id="1544696"/>
    <lineage>
        <taxon>Bacteria</taxon>
        <taxon>Pseudomonadati</taxon>
        <taxon>Pseudomonadota</taxon>
        <taxon>Gammaproteobacteria</taxon>
        <taxon>Enterobacterales</taxon>
        <taxon>Erwiniaceae</taxon>
        <taxon>Rosenbergiella</taxon>
    </lineage>
</organism>
<evidence type="ECO:0000259" key="2">
    <source>
        <dbReference type="Pfam" id="PF00419"/>
    </source>
</evidence>
<dbReference type="PANTHER" id="PTHR33420">
    <property type="entry name" value="FIMBRIAL SUBUNIT ELFA-RELATED"/>
    <property type="match status" value="1"/>
</dbReference>
<dbReference type="Proteomes" id="UP000786875">
    <property type="component" value="Unassembled WGS sequence"/>
</dbReference>
<evidence type="ECO:0000256" key="1">
    <source>
        <dbReference type="SAM" id="SignalP"/>
    </source>
</evidence>
<dbReference type="Gene3D" id="2.60.40.1090">
    <property type="entry name" value="Fimbrial-type adhesion domain"/>
    <property type="match status" value="1"/>
</dbReference>
<dbReference type="InterPro" id="IPR050263">
    <property type="entry name" value="Bact_Fimbrial_Adh_Pro"/>
</dbReference>
<sequence>MNFKLTLGAVIMALTFSHAALADGETPTDNTNVPTTGKIHFSGELVASTCGLKPGQDPIEVEFGQIPIGSLTPDTHVGLTEKNIELQGCDTTTLKHATVTYTPAQNEEANSSLAAFTTGDASGAGIGLIAHDGKTVTWGEATSVTNLVNGDNSIPFKAYVQRVAKEIIPTPGQFESTINFQIDYN</sequence>
<evidence type="ECO:0000313" key="4">
    <source>
        <dbReference type="Proteomes" id="UP000786875"/>
    </source>
</evidence>
<dbReference type="EMBL" id="JABBFO010000009">
    <property type="protein sequence ID" value="MBT0727816.1"/>
    <property type="molecule type" value="Genomic_DNA"/>
</dbReference>
<dbReference type="RefSeq" id="WP_214214635.1">
    <property type="nucleotide sequence ID" value="NZ_JABBFO010000009.1"/>
</dbReference>
<evidence type="ECO:0000313" key="3">
    <source>
        <dbReference type="EMBL" id="MBT0727816.1"/>
    </source>
</evidence>
<gene>
    <name evidence="3" type="ORF">HGT73_10615</name>
</gene>
<feature type="domain" description="Fimbrial-type adhesion" evidence="2">
    <location>
        <begin position="39"/>
        <end position="184"/>
    </location>
</feature>
<name>A0ABS5T643_9GAMM</name>
<dbReference type="InterPro" id="IPR036937">
    <property type="entry name" value="Adhesion_dom_fimbrial_sf"/>
</dbReference>
<dbReference type="InterPro" id="IPR000259">
    <property type="entry name" value="Adhesion_dom_fimbrial"/>
</dbReference>
<keyword evidence="4" id="KW-1185">Reference proteome</keyword>
<reference evidence="3 4" key="1">
    <citation type="submission" date="2020-04" db="EMBL/GenBank/DDBJ databases">
        <title>Genome sequencing of Rosenbergiella species.</title>
        <authorList>
            <person name="Alvarez-Perez S."/>
            <person name="Lievens B."/>
        </authorList>
    </citation>
    <scope>NUCLEOTIDE SEQUENCE [LARGE SCALE GENOMIC DNA]</scope>
    <source>
        <strain evidence="3 4">CdVSA20.1</strain>
    </source>
</reference>
<dbReference type="SUPFAM" id="SSF49401">
    <property type="entry name" value="Bacterial adhesins"/>
    <property type="match status" value="1"/>
</dbReference>
<feature type="chain" id="PRO_5046544227" evidence="1">
    <location>
        <begin position="23"/>
        <end position="185"/>
    </location>
</feature>
<proteinExistence type="predicted"/>
<feature type="signal peptide" evidence="1">
    <location>
        <begin position="1"/>
        <end position="22"/>
    </location>
</feature>
<keyword evidence="1" id="KW-0732">Signal</keyword>
<protein>
    <submittedName>
        <fullName evidence="3">Type 1 fimbrial protein</fullName>
    </submittedName>
</protein>
<accession>A0ABS5T643</accession>
<dbReference type="Pfam" id="PF00419">
    <property type="entry name" value="Fimbrial"/>
    <property type="match status" value="1"/>
</dbReference>
<comment type="caution">
    <text evidence="3">The sequence shown here is derived from an EMBL/GenBank/DDBJ whole genome shotgun (WGS) entry which is preliminary data.</text>
</comment>
<dbReference type="PANTHER" id="PTHR33420:SF26">
    <property type="entry name" value="FIMBRIAL SUBUNIT"/>
    <property type="match status" value="1"/>
</dbReference>
<dbReference type="InterPro" id="IPR008966">
    <property type="entry name" value="Adhesion_dom_sf"/>
</dbReference>